<protein>
    <submittedName>
        <fullName evidence="2">Uncharacterized protein</fullName>
    </submittedName>
</protein>
<proteinExistence type="predicted"/>
<feature type="compositionally biased region" description="Basic and acidic residues" evidence="1">
    <location>
        <begin position="47"/>
        <end position="79"/>
    </location>
</feature>
<evidence type="ECO:0000256" key="1">
    <source>
        <dbReference type="SAM" id="MobiDB-lite"/>
    </source>
</evidence>
<name>A0ABN9PXE8_9DINO</name>
<dbReference type="Proteomes" id="UP001189429">
    <property type="component" value="Unassembled WGS sequence"/>
</dbReference>
<evidence type="ECO:0000313" key="2">
    <source>
        <dbReference type="EMBL" id="CAK0796748.1"/>
    </source>
</evidence>
<evidence type="ECO:0000313" key="3">
    <source>
        <dbReference type="Proteomes" id="UP001189429"/>
    </source>
</evidence>
<organism evidence="2 3">
    <name type="scientific">Prorocentrum cordatum</name>
    <dbReference type="NCBI Taxonomy" id="2364126"/>
    <lineage>
        <taxon>Eukaryota</taxon>
        <taxon>Sar</taxon>
        <taxon>Alveolata</taxon>
        <taxon>Dinophyceae</taxon>
        <taxon>Prorocentrales</taxon>
        <taxon>Prorocentraceae</taxon>
        <taxon>Prorocentrum</taxon>
    </lineage>
</organism>
<keyword evidence="3" id="KW-1185">Reference proteome</keyword>
<gene>
    <name evidence="2" type="ORF">PCOR1329_LOCUS6038</name>
</gene>
<accession>A0ABN9PXE8</accession>
<reference evidence="2" key="1">
    <citation type="submission" date="2023-10" db="EMBL/GenBank/DDBJ databases">
        <authorList>
            <person name="Chen Y."/>
            <person name="Shah S."/>
            <person name="Dougan E. K."/>
            <person name="Thang M."/>
            <person name="Chan C."/>
        </authorList>
    </citation>
    <scope>NUCLEOTIDE SEQUENCE [LARGE SCALE GENOMIC DNA]</scope>
</reference>
<comment type="caution">
    <text evidence="2">The sequence shown here is derived from an EMBL/GenBank/DDBJ whole genome shotgun (WGS) entry which is preliminary data.</text>
</comment>
<dbReference type="EMBL" id="CAUYUJ010001614">
    <property type="protein sequence ID" value="CAK0796748.1"/>
    <property type="molecule type" value="Genomic_DNA"/>
</dbReference>
<sequence>MTWDAQRHTRTICPPWRRASDPNICKSARHDACTVRFVRCARRPGRLGREAQGGRHDRAGGRAREKRKLNEPREDRGEDSTCCNRARPRETTLRTDIRPHETTRRTDIRSLLREAAATSGPCPTIAAECVWRISGRKPVAPCIDVSRIRPGRARKSANRSEGRFCNCPGPLPPCTGAGGNAPEGKCPEHLPGKLPKSWRQSEGKTIGDLLTRVNAPETNAHSLSQRMQHVRKPHRDTMFLQPTLGMLAVVWTSFGGRQRMRALGLWALEHVEPLHNWKQPLAPATARCLQGLCSEGRDNAGSSLHSAYDSIQRGNQSSYPSRGPSKVCYTTAVPETIFVAAAAGPLLHWHQALSAMISMGLRRRNLNCGAPPKARERGNPPP</sequence>
<feature type="region of interest" description="Disordered" evidence="1">
    <location>
        <begin position="47"/>
        <end position="91"/>
    </location>
</feature>